<keyword evidence="3" id="KW-1185">Reference proteome</keyword>
<feature type="region of interest" description="Disordered" evidence="1">
    <location>
        <begin position="96"/>
        <end position="119"/>
    </location>
</feature>
<dbReference type="AlphaFoldDB" id="A0AAD9RQS0"/>
<reference evidence="2" key="2">
    <citation type="journal article" date="2023" name="Commun. Biol.">
        <title>Intrasexual cuticular hydrocarbon dimorphism in a wasp sheds light on hydrocarbon biosynthesis genes in Hymenoptera.</title>
        <authorList>
            <person name="Moris V.C."/>
            <person name="Podsiadlowski L."/>
            <person name="Martin S."/>
            <person name="Oeyen J.P."/>
            <person name="Donath A."/>
            <person name="Petersen M."/>
            <person name="Wilbrandt J."/>
            <person name="Misof B."/>
            <person name="Liedtke D."/>
            <person name="Thamm M."/>
            <person name="Scheiner R."/>
            <person name="Schmitt T."/>
            <person name="Niehuis O."/>
        </authorList>
    </citation>
    <scope>NUCLEOTIDE SEQUENCE</scope>
    <source>
        <strain evidence="2">GBR_01_08_01A</strain>
    </source>
</reference>
<dbReference type="Proteomes" id="UP001258017">
    <property type="component" value="Unassembled WGS sequence"/>
</dbReference>
<organism evidence="2 3">
    <name type="scientific">Odynerus spinipes</name>
    <dbReference type="NCBI Taxonomy" id="1348599"/>
    <lineage>
        <taxon>Eukaryota</taxon>
        <taxon>Metazoa</taxon>
        <taxon>Ecdysozoa</taxon>
        <taxon>Arthropoda</taxon>
        <taxon>Hexapoda</taxon>
        <taxon>Insecta</taxon>
        <taxon>Pterygota</taxon>
        <taxon>Neoptera</taxon>
        <taxon>Endopterygota</taxon>
        <taxon>Hymenoptera</taxon>
        <taxon>Apocrita</taxon>
        <taxon>Aculeata</taxon>
        <taxon>Vespoidea</taxon>
        <taxon>Vespidae</taxon>
        <taxon>Eumeninae</taxon>
        <taxon>Odynerus</taxon>
    </lineage>
</organism>
<dbReference type="EMBL" id="JAIFRP010000026">
    <property type="protein sequence ID" value="KAK2584126.1"/>
    <property type="molecule type" value="Genomic_DNA"/>
</dbReference>
<gene>
    <name evidence="2" type="ORF">KPH14_006562</name>
</gene>
<evidence type="ECO:0000256" key="1">
    <source>
        <dbReference type="SAM" id="MobiDB-lite"/>
    </source>
</evidence>
<name>A0AAD9RQS0_9HYME</name>
<evidence type="ECO:0000313" key="3">
    <source>
        <dbReference type="Proteomes" id="UP001258017"/>
    </source>
</evidence>
<proteinExistence type="predicted"/>
<accession>A0AAD9RQS0</accession>
<comment type="caution">
    <text evidence="2">The sequence shown here is derived from an EMBL/GenBank/DDBJ whole genome shotgun (WGS) entry which is preliminary data.</text>
</comment>
<evidence type="ECO:0000313" key="2">
    <source>
        <dbReference type="EMBL" id="KAK2584126.1"/>
    </source>
</evidence>
<protein>
    <submittedName>
        <fullName evidence="2">Uncharacterized protein</fullName>
    </submittedName>
</protein>
<sequence>MQLQWQPSYCKDVTGCWEASEAGTCLRVGVAVARRCVEVRASLRMGLVGLEIQTMSPECRQTLQFMLRGDGEPLPPVIIKVAPSYRRASNSAILRFKRKDPQRPDDVFGDSPVSSGWQS</sequence>
<reference evidence="2" key="1">
    <citation type="submission" date="2021-08" db="EMBL/GenBank/DDBJ databases">
        <authorList>
            <person name="Misof B."/>
            <person name="Oliver O."/>
            <person name="Podsiadlowski L."/>
            <person name="Donath A."/>
            <person name="Peters R."/>
            <person name="Mayer C."/>
            <person name="Rust J."/>
            <person name="Gunkel S."/>
            <person name="Lesny P."/>
            <person name="Martin S."/>
            <person name="Oeyen J.P."/>
            <person name="Petersen M."/>
            <person name="Panagiotis P."/>
            <person name="Wilbrandt J."/>
            <person name="Tanja T."/>
        </authorList>
    </citation>
    <scope>NUCLEOTIDE SEQUENCE</scope>
    <source>
        <strain evidence="2">GBR_01_08_01A</strain>
        <tissue evidence="2">Thorax + abdomen</tissue>
    </source>
</reference>